<accession>A0A6J5YFJ0</accession>
<protein>
    <submittedName>
        <fullName evidence="2">Unannotated protein</fullName>
    </submittedName>
</protein>
<name>A0A6J5YFJ0_9ZZZZ</name>
<evidence type="ECO:0000313" key="3">
    <source>
        <dbReference type="EMBL" id="CAB4934781.1"/>
    </source>
</evidence>
<reference evidence="2" key="1">
    <citation type="submission" date="2020-05" db="EMBL/GenBank/DDBJ databases">
        <authorList>
            <person name="Chiriac C."/>
            <person name="Salcher M."/>
            <person name="Ghai R."/>
            <person name="Kavagutti S V."/>
        </authorList>
    </citation>
    <scope>NUCLEOTIDE SEQUENCE</scope>
</reference>
<feature type="region of interest" description="Disordered" evidence="1">
    <location>
        <begin position="405"/>
        <end position="438"/>
    </location>
</feature>
<dbReference type="EMBL" id="CAEMXZ010000033">
    <property type="protein sequence ID" value="CAB4323237.1"/>
    <property type="molecule type" value="Genomic_DNA"/>
</dbReference>
<evidence type="ECO:0000256" key="1">
    <source>
        <dbReference type="SAM" id="MobiDB-lite"/>
    </source>
</evidence>
<feature type="compositionally biased region" description="Basic and acidic residues" evidence="1">
    <location>
        <begin position="98"/>
        <end position="144"/>
    </location>
</feature>
<sequence>MSRRIEIELTSSRPDGSWTWRAAGAKLPKGDLDGSLLFEGAKAGDVVRADADFMLDGIVILSVLAPKGARKEPERIEVVGTPRKDDDQLVTTTLAPKQKREDRGDRRPRRDGDGPRPGRDGDSRPPRERRPRPEGETATTERRERKPRPPRPERPAPEPKPKAKRLRAGRVHRDAVLAGLPEEQKPIAEQLLRGGIPAVRTAVEKQNQDNIAAGRPEISPAPLLALAEQLMPALRVADWRDKAEAALAGASEIDLRDLRSVVVGADDSARDEETRELATALKAALAERVEAEHTAWIEEVRETLAAGRTVRALRVSSRPPKAGTPFPAELGTALAAAASASLTAETAPDRYATVLDALAYAPVRSQVVPQGIPAEPGEALISAVTKLASRIPAIAALFGIEAKAPTKPSRSRGRVGSSSAKPLPPKPPVSSAPSEAEDALAGAVAVEVTDVEVTETIEIITDGETTVVVDVTDVEIVETVEIITAEADVVIVDVTEIEVTETTIIEADGTETTITETEVIETEIIELTEPVEVDQLDSSGEAGSEA</sequence>
<dbReference type="EMBL" id="CAFBNC010000035">
    <property type="protein sequence ID" value="CAB4934781.1"/>
    <property type="molecule type" value="Genomic_DNA"/>
</dbReference>
<evidence type="ECO:0000313" key="2">
    <source>
        <dbReference type="EMBL" id="CAB4323237.1"/>
    </source>
</evidence>
<feature type="region of interest" description="Disordered" evidence="1">
    <location>
        <begin position="67"/>
        <end position="169"/>
    </location>
</feature>
<gene>
    <name evidence="2" type="ORF">UFOPK1392_00988</name>
    <name evidence="3" type="ORF">UFOPK3733_00892</name>
</gene>
<feature type="compositionally biased region" description="Basic and acidic residues" evidence="1">
    <location>
        <begin position="69"/>
        <end position="87"/>
    </location>
</feature>
<dbReference type="AlphaFoldDB" id="A0A6J5YFJ0"/>
<feature type="compositionally biased region" description="Basic and acidic residues" evidence="1">
    <location>
        <begin position="150"/>
        <end position="161"/>
    </location>
</feature>
<organism evidence="2">
    <name type="scientific">freshwater metagenome</name>
    <dbReference type="NCBI Taxonomy" id="449393"/>
    <lineage>
        <taxon>unclassified sequences</taxon>
        <taxon>metagenomes</taxon>
        <taxon>ecological metagenomes</taxon>
    </lineage>
</organism>
<proteinExistence type="predicted"/>